<feature type="transmembrane region" description="Helical" evidence="3">
    <location>
        <begin position="89"/>
        <end position="110"/>
    </location>
</feature>
<evidence type="ECO:0000259" key="4">
    <source>
        <dbReference type="PROSITE" id="PS50850"/>
    </source>
</evidence>
<accession>A0A175VV17</accession>
<comment type="subcellular location">
    <subcellularLocation>
        <location evidence="1">Membrane</location>
        <topology evidence="1">Multi-pass membrane protein</topology>
    </subcellularLocation>
</comment>
<keyword evidence="3" id="KW-1133">Transmembrane helix</keyword>
<evidence type="ECO:0000313" key="6">
    <source>
        <dbReference type="Proteomes" id="UP000078237"/>
    </source>
</evidence>
<keyword evidence="6" id="KW-1185">Reference proteome</keyword>
<dbReference type="Gene3D" id="1.20.1250.20">
    <property type="entry name" value="MFS general substrate transporter like domains"/>
    <property type="match status" value="1"/>
</dbReference>
<comment type="caution">
    <text evidence="5">The sequence shown here is derived from an EMBL/GenBank/DDBJ whole genome shotgun (WGS) entry which is preliminary data.</text>
</comment>
<feature type="transmembrane region" description="Helical" evidence="3">
    <location>
        <begin position="58"/>
        <end position="77"/>
    </location>
</feature>
<feature type="transmembrane region" description="Helical" evidence="3">
    <location>
        <begin position="308"/>
        <end position="330"/>
    </location>
</feature>
<reference evidence="5 6" key="1">
    <citation type="journal article" date="2016" name="Genome Announc.">
        <title>Genome Sequence of Madurella mycetomatis mm55, Isolated from a Human Mycetoma Case in Sudan.</title>
        <authorList>
            <person name="Smit S."/>
            <person name="Derks M.F."/>
            <person name="Bervoets S."/>
            <person name="Fahal A."/>
            <person name="van Leeuwen W."/>
            <person name="van Belkum A."/>
            <person name="van de Sande W.W."/>
        </authorList>
    </citation>
    <scope>NUCLEOTIDE SEQUENCE [LARGE SCALE GENOMIC DNA]</scope>
    <source>
        <strain evidence="6">mm55</strain>
    </source>
</reference>
<dbReference type="VEuPathDB" id="FungiDB:MMYC01_208680"/>
<feature type="domain" description="Major facilitator superfamily (MFS) profile" evidence="4">
    <location>
        <begin position="1"/>
        <end position="171"/>
    </location>
</feature>
<feature type="transmembrane region" description="Helical" evidence="3">
    <location>
        <begin position="336"/>
        <end position="357"/>
    </location>
</feature>
<dbReference type="InterPro" id="IPR020846">
    <property type="entry name" value="MFS_dom"/>
</dbReference>
<dbReference type="PANTHER" id="PTHR11360">
    <property type="entry name" value="MONOCARBOXYLATE TRANSPORTER"/>
    <property type="match status" value="1"/>
</dbReference>
<gene>
    <name evidence="5" type="ORF">MMYC01_208680</name>
</gene>
<feature type="transmembrane region" description="Helical" evidence="3">
    <location>
        <begin position="30"/>
        <end position="52"/>
    </location>
</feature>
<feature type="transmembrane region" description="Helical" evidence="3">
    <location>
        <begin position="196"/>
        <end position="217"/>
    </location>
</feature>
<feature type="transmembrane region" description="Helical" evidence="3">
    <location>
        <begin position="268"/>
        <end position="296"/>
    </location>
</feature>
<comment type="similarity">
    <text evidence="2">Belongs to the major facilitator superfamily. Monocarboxylate porter (TC 2.A.1.13) family.</text>
</comment>
<sequence>MTDGDPGRSIGLFQTYWQEHMLHDHSESEISWIISILGFLDCLFASPAGILFDRYGSAWLLPAGSVAYIAAFVGLGFSSTYGELMGCMTVAGVAAAIPSTIAFSVVSQWFKDRAGIATGVVTLSAALGGIFFSLVLQALFANLQWKAASLVLTAILACSLLLGNLLVETNAVEHTAHEDERREGPRLSGMLRSPKFWLAGYAIFAYELVLFIQWGSIPSYAWCCPRANRSPYLSDRKLGPINAITIMNIFTLLVVLVVWLPFGASSTPALFFTVVLMGIGTGSFVPLGASCVNALCTPQAMGTWLGSAYSIASFATLIGNPSSAAILARYGSSGMVGFLAAVLSSGLISVAALRWLCHGRRWIFKGKI</sequence>
<dbReference type="OrthoDB" id="6499973at2759"/>
<dbReference type="InterPro" id="IPR036259">
    <property type="entry name" value="MFS_trans_sf"/>
</dbReference>
<evidence type="ECO:0000256" key="3">
    <source>
        <dbReference type="SAM" id="Phobius"/>
    </source>
</evidence>
<dbReference type="InterPro" id="IPR050327">
    <property type="entry name" value="Proton-linked_MCT"/>
</dbReference>
<organism evidence="5 6">
    <name type="scientific">Madurella mycetomatis</name>
    <dbReference type="NCBI Taxonomy" id="100816"/>
    <lineage>
        <taxon>Eukaryota</taxon>
        <taxon>Fungi</taxon>
        <taxon>Dikarya</taxon>
        <taxon>Ascomycota</taxon>
        <taxon>Pezizomycotina</taxon>
        <taxon>Sordariomycetes</taxon>
        <taxon>Sordariomycetidae</taxon>
        <taxon>Sordariales</taxon>
        <taxon>Sordariales incertae sedis</taxon>
        <taxon>Madurella</taxon>
    </lineage>
</organism>
<keyword evidence="3" id="KW-0472">Membrane</keyword>
<keyword evidence="3" id="KW-0812">Transmembrane</keyword>
<dbReference type="AlphaFoldDB" id="A0A175VV17"/>
<dbReference type="InterPro" id="IPR011701">
    <property type="entry name" value="MFS"/>
</dbReference>
<dbReference type="GO" id="GO:0016020">
    <property type="term" value="C:membrane"/>
    <property type="evidence" value="ECO:0007669"/>
    <property type="project" value="UniProtKB-SubCell"/>
</dbReference>
<evidence type="ECO:0000256" key="2">
    <source>
        <dbReference type="ARBA" id="ARBA00006727"/>
    </source>
</evidence>
<dbReference type="GO" id="GO:0022857">
    <property type="term" value="F:transmembrane transporter activity"/>
    <property type="evidence" value="ECO:0007669"/>
    <property type="project" value="InterPro"/>
</dbReference>
<dbReference type="Pfam" id="PF07690">
    <property type="entry name" value="MFS_1"/>
    <property type="match status" value="1"/>
</dbReference>
<feature type="transmembrane region" description="Helical" evidence="3">
    <location>
        <begin position="116"/>
        <end position="140"/>
    </location>
</feature>
<evidence type="ECO:0000256" key="1">
    <source>
        <dbReference type="ARBA" id="ARBA00004141"/>
    </source>
</evidence>
<name>A0A175VV17_9PEZI</name>
<dbReference type="PROSITE" id="PS50850">
    <property type="entry name" value="MFS"/>
    <property type="match status" value="1"/>
</dbReference>
<feature type="transmembrane region" description="Helical" evidence="3">
    <location>
        <begin position="238"/>
        <end position="262"/>
    </location>
</feature>
<dbReference type="Proteomes" id="UP000078237">
    <property type="component" value="Unassembled WGS sequence"/>
</dbReference>
<dbReference type="SUPFAM" id="SSF103473">
    <property type="entry name" value="MFS general substrate transporter"/>
    <property type="match status" value="1"/>
</dbReference>
<proteinExistence type="inferred from homology"/>
<evidence type="ECO:0000313" key="5">
    <source>
        <dbReference type="EMBL" id="KXX75233.1"/>
    </source>
</evidence>
<protein>
    <submittedName>
        <fullName evidence="5">Transporter MCH4</fullName>
    </submittedName>
</protein>
<dbReference type="PANTHER" id="PTHR11360:SF230">
    <property type="entry name" value="MONOCARBOXYLATE TRANSPORTER, PUTATIVE (AFU_ORTHOLOGUE AFUA_2G12790)-RELATED"/>
    <property type="match status" value="1"/>
</dbReference>
<dbReference type="EMBL" id="LCTW02000285">
    <property type="protein sequence ID" value="KXX75233.1"/>
    <property type="molecule type" value="Genomic_DNA"/>
</dbReference>